<dbReference type="EMBL" id="WUTT01000001">
    <property type="protein sequence ID" value="NAW33501.1"/>
    <property type="molecule type" value="Genomic_DNA"/>
</dbReference>
<keyword evidence="3" id="KW-1185">Reference proteome</keyword>
<evidence type="ECO:0000313" key="2">
    <source>
        <dbReference type="EMBL" id="NAW33501.1"/>
    </source>
</evidence>
<gene>
    <name evidence="2" type="ORF">GRB96_03580</name>
</gene>
<comment type="caution">
    <text evidence="2">The sequence shown here is derived from an EMBL/GenBank/DDBJ whole genome shotgun (WGS) entry which is preliminary data.</text>
</comment>
<accession>A0A7X5APX2</accession>
<proteinExistence type="predicted"/>
<dbReference type="InterPro" id="IPR025248">
    <property type="entry name" value="DUF4007"/>
</dbReference>
<protein>
    <submittedName>
        <fullName evidence="2">DUF4007 family protein</fullName>
    </submittedName>
</protein>
<organism evidence="2 3">
    <name type="scientific">Halomonas alimentaria</name>
    <dbReference type="NCBI Taxonomy" id="147248"/>
    <lineage>
        <taxon>Bacteria</taxon>
        <taxon>Pseudomonadati</taxon>
        <taxon>Pseudomonadota</taxon>
        <taxon>Gammaproteobacteria</taxon>
        <taxon>Oceanospirillales</taxon>
        <taxon>Halomonadaceae</taxon>
        <taxon>Halomonas</taxon>
    </lineage>
</organism>
<dbReference type="AlphaFoldDB" id="A0A7X5APX2"/>
<evidence type="ECO:0000259" key="1">
    <source>
        <dbReference type="Pfam" id="PF13182"/>
    </source>
</evidence>
<sequence>MRFGGHETFPVREGWLHKGLTLIEDKEEAFSDPYVADTLGVGRNMAKSIRHWLIATGLAKTQPGQKGKKSKILVPTELGRLILKHDRYFLQIGTWIALHINLVNNPDEAQSWHWFFSRYSAQRFDRIACSEALKRHLDASQQRSPVLKTLQRDVACLLSTYAVPVPNEHADPEDASDSPFRRLGLLTYFRDSHMYRRNELEVATIPVEMLGYALCVSGALKEGGLPLREACFVEGGLGRCLQLGLDAFIDVVEKAEAELSEGTVRVISSAGERKLHVAAHAPIEWLEAYYHRTQAQGVAA</sequence>
<evidence type="ECO:0000313" key="3">
    <source>
        <dbReference type="Proteomes" id="UP000487929"/>
    </source>
</evidence>
<feature type="domain" description="DUF4007" evidence="1">
    <location>
        <begin position="3"/>
        <end position="290"/>
    </location>
</feature>
<dbReference type="OrthoDB" id="747541at2"/>
<dbReference type="Pfam" id="PF13182">
    <property type="entry name" value="DUF4007"/>
    <property type="match status" value="1"/>
</dbReference>
<name>A0A7X5APX2_9GAMM</name>
<dbReference type="RefSeq" id="WP_161430582.1">
    <property type="nucleotide sequence ID" value="NZ_WUTT01000001.1"/>
</dbReference>
<dbReference type="Proteomes" id="UP000487929">
    <property type="component" value="Unassembled WGS sequence"/>
</dbReference>
<reference evidence="2 3" key="1">
    <citation type="submission" date="2019-12" db="EMBL/GenBank/DDBJ databases">
        <title>Draft genome sequencing of Halomonas alimentaria DSM 15356.</title>
        <authorList>
            <person name="Pandiyan K."/>
            <person name="Kushwaha P."/>
            <person name="Gowdham M."/>
            <person name="Chakdar H."/>
            <person name="Singh A."/>
            <person name="Kumar M."/>
            <person name="Saxena A.K."/>
        </authorList>
    </citation>
    <scope>NUCLEOTIDE SEQUENCE [LARGE SCALE GENOMIC DNA]</scope>
    <source>
        <strain evidence="2 3">DSM 15356</strain>
    </source>
</reference>